<name>A0A4R8L9N4_9BURK</name>
<sequence length="78" mass="9012">MDKLEIVWSSAMHEYEKLTLEILLDGYPVVRVNEERGRDNLEAELGGPERNGRMARKVSLDQLIEALVDIRKTMTLKK</sequence>
<protein>
    <submittedName>
        <fullName evidence="1">Uncharacterized protein</fullName>
    </submittedName>
</protein>
<proteinExistence type="predicted"/>
<accession>A0A4R8L9N4</accession>
<comment type="caution">
    <text evidence="1">The sequence shown here is derived from an EMBL/GenBank/DDBJ whole genome shotgun (WGS) entry which is preliminary data.</text>
</comment>
<dbReference type="RefSeq" id="WP_134196592.1">
    <property type="nucleotide sequence ID" value="NZ_JBHLUW010000019.1"/>
</dbReference>
<evidence type="ECO:0000313" key="1">
    <source>
        <dbReference type="EMBL" id="TDY38888.1"/>
    </source>
</evidence>
<gene>
    <name evidence="1" type="ORF">BX592_1294</name>
</gene>
<dbReference type="EMBL" id="SORE01000029">
    <property type="protein sequence ID" value="TDY38888.1"/>
    <property type="molecule type" value="Genomic_DNA"/>
</dbReference>
<keyword evidence="2" id="KW-1185">Reference proteome</keyword>
<dbReference type="Proteomes" id="UP000295509">
    <property type="component" value="Unassembled WGS sequence"/>
</dbReference>
<dbReference type="OrthoDB" id="6959740at2"/>
<evidence type="ECO:0000313" key="2">
    <source>
        <dbReference type="Proteomes" id="UP000295509"/>
    </source>
</evidence>
<organism evidence="1 2">
    <name type="scientific">Paraburkholderia rhizosphaerae</name>
    <dbReference type="NCBI Taxonomy" id="480658"/>
    <lineage>
        <taxon>Bacteria</taxon>
        <taxon>Pseudomonadati</taxon>
        <taxon>Pseudomonadota</taxon>
        <taxon>Betaproteobacteria</taxon>
        <taxon>Burkholderiales</taxon>
        <taxon>Burkholderiaceae</taxon>
        <taxon>Paraburkholderia</taxon>
    </lineage>
</organism>
<reference evidence="1 2" key="1">
    <citation type="submission" date="2019-03" db="EMBL/GenBank/DDBJ databases">
        <title>Genomic Encyclopedia of Type Strains, Phase III (KMG-III): the genomes of soil and plant-associated and newly described type strains.</title>
        <authorList>
            <person name="Whitman W."/>
        </authorList>
    </citation>
    <scope>NUCLEOTIDE SEQUENCE [LARGE SCALE GENOMIC DNA]</scope>
    <source>
        <strain evidence="1 2">LMG 29544</strain>
    </source>
</reference>
<dbReference type="AlphaFoldDB" id="A0A4R8L9N4"/>